<dbReference type="GO" id="GO:0004879">
    <property type="term" value="F:nuclear receptor activity"/>
    <property type="evidence" value="ECO:0007669"/>
    <property type="project" value="TreeGrafter"/>
</dbReference>
<evidence type="ECO:0000256" key="1">
    <source>
        <dbReference type="ARBA" id="ARBA00022723"/>
    </source>
</evidence>
<dbReference type="Pfam" id="PF00104">
    <property type="entry name" value="Hormone_recep"/>
    <property type="match status" value="1"/>
</dbReference>
<dbReference type="PANTHER" id="PTHR24082">
    <property type="entry name" value="NUCLEAR HORMONE RECEPTOR"/>
    <property type="match status" value="1"/>
</dbReference>
<dbReference type="InterPro" id="IPR001628">
    <property type="entry name" value="Znf_hrmn_rcpt"/>
</dbReference>
<dbReference type="PROSITE" id="PS00031">
    <property type="entry name" value="NUCLEAR_REC_DBD_1"/>
    <property type="match status" value="1"/>
</dbReference>
<dbReference type="InterPro" id="IPR050234">
    <property type="entry name" value="Nuclear_hormone_rcpt_NR1"/>
</dbReference>
<comment type="similarity">
    <text evidence="9">Belongs to the nuclear hormone receptor family.</text>
</comment>
<keyword evidence="3 9" id="KW-0862">Zinc</keyword>
<dbReference type="Pfam" id="PF00105">
    <property type="entry name" value="zf-C4"/>
    <property type="match status" value="1"/>
</dbReference>
<dbReference type="SUPFAM" id="SSF57716">
    <property type="entry name" value="Glucocorticoid receptor-like (DNA-binding domain)"/>
    <property type="match status" value="1"/>
</dbReference>
<evidence type="ECO:0000256" key="9">
    <source>
        <dbReference type="RuleBase" id="RU004334"/>
    </source>
</evidence>
<dbReference type="SUPFAM" id="SSF48508">
    <property type="entry name" value="Nuclear receptor ligand-binding domain"/>
    <property type="match status" value="1"/>
</dbReference>
<evidence type="ECO:0008006" key="14">
    <source>
        <dbReference type="Google" id="ProtNLM"/>
    </source>
</evidence>
<dbReference type="InterPro" id="IPR000536">
    <property type="entry name" value="Nucl_hrmn_rcpt_lig-bd"/>
</dbReference>
<keyword evidence="5 9" id="KW-0238">DNA-binding</keyword>
<dbReference type="PROSITE" id="PS51843">
    <property type="entry name" value="NR_LBD"/>
    <property type="match status" value="1"/>
</dbReference>
<protein>
    <recommendedName>
        <fullName evidence="14">Nuclear hormone receptor HR96</fullName>
    </recommendedName>
</protein>
<dbReference type="EMBL" id="VSWD01000008">
    <property type="protein sequence ID" value="KAK3095579.1"/>
    <property type="molecule type" value="Genomic_DNA"/>
</dbReference>
<evidence type="ECO:0000256" key="2">
    <source>
        <dbReference type="ARBA" id="ARBA00022771"/>
    </source>
</evidence>
<comment type="caution">
    <text evidence="12">The sequence shown here is derived from an EMBL/GenBank/DDBJ whole genome shotgun (WGS) entry which is preliminary data.</text>
</comment>
<dbReference type="Gene3D" id="3.30.50.10">
    <property type="entry name" value="Erythroid Transcription Factor GATA-1, subunit A"/>
    <property type="match status" value="1"/>
</dbReference>
<dbReference type="SMART" id="SM00399">
    <property type="entry name" value="ZnF_C4"/>
    <property type="match status" value="1"/>
</dbReference>
<dbReference type="GO" id="GO:0000122">
    <property type="term" value="P:negative regulation of transcription by RNA polymerase II"/>
    <property type="evidence" value="ECO:0007669"/>
    <property type="project" value="TreeGrafter"/>
</dbReference>
<dbReference type="GO" id="GO:0008270">
    <property type="term" value="F:zinc ion binding"/>
    <property type="evidence" value="ECO:0007669"/>
    <property type="project" value="UniProtKB-KW"/>
</dbReference>
<evidence type="ECO:0000313" key="12">
    <source>
        <dbReference type="EMBL" id="KAK3095579.1"/>
    </source>
</evidence>
<evidence type="ECO:0000256" key="8">
    <source>
        <dbReference type="ARBA" id="ARBA00023242"/>
    </source>
</evidence>
<dbReference type="AlphaFoldDB" id="A0AA89BYT9"/>
<dbReference type="GO" id="GO:0000978">
    <property type="term" value="F:RNA polymerase II cis-regulatory region sequence-specific DNA binding"/>
    <property type="evidence" value="ECO:0007669"/>
    <property type="project" value="TreeGrafter"/>
</dbReference>
<keyword evidence="6 9" id="KW-0804">Transcription</keyword>
<dbReference type="PRINTS" id="PR00398">
    <property type="entry name" value="STRDHORMONER"/>
</dbReference>
<keyword evidence="4 9" id="KW-0805">Transcription regulation</keyword>
<dbReference type="GO" id="GO:0030154">
    <property type="term" value="P:cell differentiation"/>
    <property type="evidence" value="ECO:0007669"/>
    <property type="project" value="TreeGrafter"/>
</dbReference>
<dbReference type="SMART" id="SM00430">
    <property type="entry name" value="HOLI"/>
    <property type="match status" value="1"/>
</dbReference>
<sequence>MEDLRLPSVGDNVKGGMGEGGMSLKKYKRVKEEKICLVCGDNALGYNFNAITCESCKAFFRRNALKQEHPKCLFQNNCSIDIRTRRFCPHCRLKKCFDIGMKKEMILDENERKVRMQKVAMNRQKRGKAPIIKEEPQDVDMFMPDTQSMPGMMMDHTEDRFSIVAPDMSYGSSDVSLVPDVDKVMLPKDRSMYRTLTHDEQIMLTELTTSFNETLGGYSFDPKYNSETNYKCLDDLVNNSEVVVRRLIKFVKRLEDFRSLSQENQVSCLKSCVLNALLLRSSLFYDVENDGWKTPTGLISTSTLKKATGYHELHDAHTAYCTSLKKLTRENNSILAILQIIVLFNPEGQSIENRQKIADIQDKYILLLKHFLESDISFMFSQVFFSHLLQKVSELRSLGDDHAKILLQVNASQIEPLMLEVLNLH</sequence>
<dbReference type="GO" id="GO:0005634">
    <property type="term" value="C:nucleus"/>
    <property type="evidence" value="ECO:0007669"/>
    <property type="project" value="UniProtKB-SubCell"/>
</dbReference>
<gene>
    <name evidence="12" type="ORF">FSP39_016294</name>
</gene>
<keyword evidence="8 9" id="KW-0539">Nucleus</keyword>
<evidence type="ECO:0000256" key="6">
    <source>
        <dbReference type="ARBA" id="ARBA00023163"/>
    </source>
</evidence>
<keyword evidence="13" id="KW-1185">Reference proteome</keyword>
<name>A0AA89BYT9_PINIB</name>
<keyword evidence="2 9" id="KW-0863">Zinc-finger</keyword>
<evidence type="ECO:0000259" key="11">
    <source>
        <dbReference type="PROSITE" id="PS51843"/>
    </source>
</evidence>
<evidence type="ECO:0000256" key="3">
    <source>
        <dbReference type="ARBA" id="ARBA00022833"/>
    </source>
</evidence>
<dbReference type="PROSITE" id="PS51030">
    <property type="entry name" value="NUCLEAR_REC_DBD_2"/>
    <property type="match status" value="1"/>
</dbReference>
<evidence type="ECO:0000256" key="7">
    <source>
        <dbReference type="ARBA" id="ARBA00023170"/>
    </source>
</evidence>
<feature type="domain" description="Nuclear receptor" evidence="10">
    <location>
        <begin position="33"/>
        <end position="108"/>
    </location>
</feature>
<dbReference type="GO" id="GO:0045944">
    <property type="term" value="P:positive regulation of transcription by RNA polymerase II"/>
    <property type="evidence" value="ECO:0007669"/>
    <property type="project" value="TreeGrafter"/>
</dbReference>
<accession>A0AA89BYT9</accession>
<feature type="domain" description="NR LBD" evidence="11">
    <location>
        <begin position="199"/>
        <end position="425"/>
    </location>
</feature>
<evidence type="ECO:0000313" key="13">
    <source>
        <dbReference type="Proteomes" id="UP001186944"/>
    </source>
</evidence>
<evidence type="ECO:0000256" key="4">
    <source>
        <dbReference type="ARBA" id="ARBA00023015"/>
    </source>
</evidence>
<proteinExistence type="inferred from homology"/>
<dbReference type="Proteomes" id="UP001186944">
    <property type="component" value="Unassembled WGS sequence"/>
</dbReference>
<keyword evidence="1 9" id="KW-0479">Metal-binding</keyword>
<dbReference type="InterPro" id="IPR001723">
    <property type="entry name" value="Nuclear_hrmn_rcpt"/>
</dbReference>
<dbReference type="PRINTS" id="PR00047">
    <property type="entry name" value="STROIDFINGER"/>
</dbReference>
<evidence type="ECO:0000256" key="5">
    <source>
        <dbReference type="ARBA" id="ARBA00023125"/>
    </source>
</evidence>
<organism evidence="12 13">
    <name type="scientific">Pinctada imbricata</name>
    <name type="common">Atlantic pearl-oyster</name>
    <name type="synonym">Pinctada martensii</name>
    <dbReference type="NCBI Taxonomy" id="66713"/>
    <lineage>
        <taxon>Eukaryota</taxon>
        <taxon>Metazoa</taxon>
        <taxon>Spiralia</taxon>
        <taxon>Lophotrochozoa</taxon>
        <taxon>Mollusca</taxon>
        <taxon>Bivalvia</taxon>
        <taxon>Autobranchia</taxon>
        <taxon>Pteriomorphia</taxon>
        <taxon>Pterioida</taxon>
        <taxon>Pterioidea</taxon>
        <taxon>Pteriidae</taxon>
        <taxon>Pinctada</taxon>
    </lineage>
</organism>
<keyword evidence="7 9" id="KW-0675">Receptor</keyword>
<reference evidence="12" key="1">
    <citation type="submission" date="2019-08" db="EMBL/GenBank/DDBJ databases">
        <title>The improved chromosome-level genome for the pearl oyster Pinctada fucata martensii using PacBio sequencing and Hi-C.</title>
        <authorList>
            <person name="Zheng Z."/>
        </authorList>
    </citation>
    <scope>NUCLEOTIDE SEQUENCE</scope>
    <source>
        <strain evidence="12">ZZ-2019</strain>
        <tissue evidence="12">Adductor muscle</tissue>
    </source>
</reference>
<dbReference type="Gene3D" id="1.10.565.10">
    <property type="entry name" value="Retinoid X Receptor"/>
    <property type="match status" value="1"/>
</dbReference>
<dbReference type="PANTHER" id="PTHR24082:SF283">
    <property type="entry name" value="NUCLEAR HORMONE RECEPTOR HR96"/>
    <property type="match status" value="1"/>
</dbReference>
<comment type="subcellular location">
    <subcellularLocation>
        <location evidence="9">Nucleus</location>
    </subcellularLocation>
</comment>
<evidence type="ECO:0000259" key="10">
    <source>
        <dbReference type="PROSITE" id="PS51030"/>
    </source>
</evidence>
<dbReference type="InterPro" id="IPR035500">
    <property type="entry name" value="NHR-like_dom_sf"/>
</dbReference>
<dbReference type="InterPro" id="IPR013088">
    <property type="entry name" value="Znf_NHR/GATA"/>
</dbReference>